<sequence length="54" mass="6450">MSPPSWRWNILQFIASREIYVRNIHSCTVKYCRFLIETVVKVQVQLQVQKANKV</sequence>
<reference evidence="1" key="1">
    <citation type="submission" date="2014-11" db="EMBL/GenBank/DDBJ databases">
        <authorList>
            <person name="Amaro Gonzalez C."/>
        </authorList>
    </citation>
    <scope>NUCLEOTIDE SEQUENCE</scope>
</reference>
<organism evidence="1">
    <name type="scientific">Anguilla anguilla</name>
    <name type="common">European freshwater eel</name>
    <name type="synonym">Muraena anguilla</name>
    <dbReference type="NCBI Taxonomy" id="7936"/>
    <lineage>
        <taxon>Eukaryota</taxon>
        <taxon>Metazoa</taxon>
        <taxon>Chordata</taxon>
        <taxon>Craniata</taxon>
        <taxon>Vertebrata</taxon>
        <taxon>Euteleostomi</taxon>
        <taxon>Actinopterygii</taxon>
        <taxon>Neopterygii</taxon>
        <taxon>Teleostei</taxon>
        <taxon>Anguilliformes</taxon>
        <taxon>Anguillidae</taxon>
        <taxon>Anguilla</taxon>
    </lineage>
</organism>
<reference evidence="1" key="2">
    <citation type="journal article" date="2015" name="Fish Shellfish Immunol.">
        <title>Early steps in the European eel (Anguilla anguilla)-Vibrio vulnificus interaction in the gills: Role of the RtxA13 toxin.</title>
        <authorList>
            <person name="Callol A."/>
            <person name="Pajuelo D."/>
            <person name="Ebbesson L."/>
            <person name="Teles M."/>
            <person name="MacKenzie S."/>
            <person name="Amaro C."/>
        </authorList>
    </citation>
    <scope>NUCLEOTIDE SEQUENCE</scope>
</reference>
<protein>
    <submittedName>
        <fullName evidence="1">Uncharacterized protein</fullName>
    </submittedName>
</protein>
<proteinExistence type="predicted"/>
<name>A0A0E9TNY5_ANGAN</name>
<evidence type="ECO:0000313" key="1">
    <source>
        <dbReference type="EMBL" id="JAH55409.1"/>
    </source>
</evidence>
<dbReference type="AlphaFoldDB" id="A0A0E9TNY5"/>
<accession>A0A0E9TNY5</accession>
<dbReference type="EMBL" id="GBXM01053168">
    <property type="protein sequence ID" value="JAH55409.1"/>
    <property type="molecule type" value="Transcribed_RNA"/>
</dbReference>